<dbReference type="Proteomes" id="UP000827986">
    <property type="component" value="Unassembled WGS sequence"/>
</dbReference>
<comment type="caution">
    <text evidence="1">The sequence shown here is derived from an EMBL/GenBank/DDBJ whole genome shotgun (WGS) entry which is preliminary data.</text>
</comment>
<reference evidence="1" key="1">
    <citation type="submission" date="2021-09" db="EMBL/GenBank/DDBJ databases">
        <title>The genome of Mauremys mutica provides insights into the evolution of semi-aquatic lifestyle.</title>
        <authorList>
            <person name="Gong S."/>
            <person name="Gao Y."/>
        </authorList>
    </citation>
    <scope>NUCLEOTIDE SEQUENCE</scope>
    <source>
        <strain evidence="1">MM-2020</strain>
        <tissue evidence="1">Muscle</tissue>
    </source>
</reference>
<protein>
    <recommendedName>
        <fullName evidence="3">Endonuclease-reverse transcriptase</fullName>
    </recommendedName>
</protein>
<dbReference type="PANTHER" id="PTHR47027">
    <property type="entry name" value="REVERSE TRANSCRIPTASE DOMAIN-CONTAINING PROTEIN"/>
    <property type="match status" value="1"/>
</dbReference>
<proteinExistence type="predicted"/>
<gene>
    <name evidence="1" type="ORF">KIL84_016872</name>
</gene>
<evidence type="ECO:0008006" key="3">
    <source>
        <dbReference type="Google" id="ProtNLM"/>
    </source>
</evidence>
<dbReference type="EMBL" id="JAHDVG010000482">
    <property type="protein sequence ID" value="KAH1173033.1"/>
    <property type="molecule type" value="Genomic_DNA"/>
</dbReference>
<evidence type="ECO:0000313" key="2">
    <source>
        <dbReference type="Proteomes" id="UP000827986"/>
    </source>
</evidence>
<organism evidence="1 2">
    <name type="scientific">Mauremys mutica</name>
    <name type="common">yellowpond turtle</name>
    <dbReference type="NCBI Taxonomy" id="74926"/>
    <lineage>
        <taxon>Eukaryota</taxon>
        <taxon>Metazoa</taxon>
        <taxon>Chordata</taxon>
        <taxon>Craniata</taxon>
        <taxon>Vertebrata</taxon>
        <taxon>Euteleostomi</taxon>
        <taxon>Archelosauria</taxon>
        <taxon>Testudinata</taxon>
        <taxon>Testudines</taxon>
        <taxon>Cryptodira</taxon>
        <taxon>Durocryptodira</taxon>
        <taxon>Testudinoidea</taxon>
        <taxon>Geoemydidae</taxon>
        <taxon>Geoemydinae</taxon>
        <taxon>Mauremys</taxon>
    </lineage>
</organism>
<dbReference type="AlphaFoldDB" id="A0A9D3X516"/>
<accession>A0A9D3X516</accession>
<sequence length="122" mass="14441">MEFCYSGSILSSNTILDDELIQRLAMANLAFGRLTYRLWREHGICLRTKIKIYHIVVLTLLLYACETWMLYQCHIKQLENFHLCCLRSTYNIKWQDRIPNTEVLEGCQIPGIESMMIRTQLH</sequence>
<name>A0A9D3X516_9SAUR</name>
<dbReference type="PANTHER" id="PTHR47027:SF20">
    <property type="entry name" value="REVERSE TRANSCRIPTASE-LIKE PROTEIN WITH RNA-DIRECTED DNA POLYMERASE DOMAIN"/>
    <property type="match status" value="1"/>
</dbReference>
<keyword evidence="2" id="KW-1185">Reference proteome</keyword>
<evidence type="ECO:0000313" key="1">
    <source>
        <dbReference type="EMBL" id="KAH1173033.1"/>
    </source>
</evidence>